<organism evidence="1 2">
    <name type="scientific">Nostoc punctiforme NIES-2108</name>
    <dbReference type="NCBI Taxonomy" id="1356359"/>
    <lineage>
        <taxon>Bacteria</taxon>
        <taxon>Bacillati</taxon>
        <taxon>Cyanobacteriota</taxon>
        <taxon>Cyanophyceae</taxon>
        <taxon>Nostocales</taxon>
        <taxon>Nostocaceae</taxon>
        <taxon>Nostoc</taxon>
    </lineage>
</organism>
<evidence type="ECO:0000313" key="1">
    <source>
        <dbReference type="EMBL" id="RCJ38269.1"/>
    </source>
</evidence>
<evidence type="ECO:0000313" key="2">
    <source>
        <dbReference type="Proteomes" id="UP000252085"/>
    </source>
</evidence>
<proteinExistence type="predicted"/>
<protein>
    <submittedName>
        <fullName evidence="1">Uncharacterized protein</fullName>
    </submittedName>
</protein>
<name>A0A367RQG1_NOSPU</name>
<gene>
    <name evidence="1" type="ORF">A6769_40000</name>
</gene>
<dbReference type="AlphaFoldDB" id="A0A367RQG1"/>
<dbReference type="Proteomes" id="UP000252085">
    <property type="component" value="Unassembled WGS sequence"/>
</dbReference>
<dbReference type="EMBL" id="LXQE01000119">
    <property type="protein sequence ID" value="RCJ38269.1"/>
    <property type="molecule type" value="Genomic_DNA"/>
</dbReference>
<sequence>MYNEYDNLSFEEQLHLTESLVRQRHNQQMFLRRQLNWIKSRTNPVCGNRNTDEFITRLRLGYQLLYGGVIW</sequence>
<reference evidence="1 2" key="1">
    <citation type="submission" date="2016-04" db="EMBL/GenBank/DDBJ databases">
        <authorList>
            <person name="Evans L.H."/>
            <person name="Alamgir A."/>
            <person name="Owens N."/>
            <person name="Weber N.D."/>
            <person name="Virtaneva K."/>
            <person name="Barbian K."/>
            <person name="Babar A."/>
            <person name="Rosenke K."/>
        </authorList>
    </citation>
    <scope>NUCLEOTIDE SEQUENCE [LARGE SCALE GENOMIC DNA]</scope>
    <source>
        <strain evidence="1">NIES-2108</strain>
    </source>
</reference>
<comment type="caution">
    <text evidence="1">The sequence shown here is derived from an EMBL/GenBank/DDBJ whole genome shotgun (WGS) entry which is preliminary data.</text>
</comment>
<accession>A0A367RQG1</accession>